<name>I7GCU9_MACFA</name>
<dbReference type="EMBL" id="AB172971">
    <property type="protein sequence ID" value="BAE90033.1"/>
    <property type="molecule type" value="mRNA"/>
</dbReference>
<organism evidence="1">
    <name type="scientific">Macaca fascicularis</name>
    <name type="common">Crab-eating macaque</name>
    <name type="synonym">Cynomolgus monkey</name>
    <dbReference type="NCBI Taxonomy" id="9541"/>
    <lineage>
        <taxon>Eukaryota</taxon>
        <taxon>Metazoa</taxon>
        <taxon>Chordata</taxon>
        <taxon>Craniata</taxon>
        <taxon>Vertebrata</taxon>
        <taxon>Euteleostomi</taxon>
        <taxon>Mammalia</taxon>
        <taxon>Eutheria</taxon>
        <taxon>Euarchontoglires</taxon>
        <taxon>Primates</taxon>
        <taxon>Haplorrhini</taxon>
        <taxon>Catarrhini</taxon>
        <taxon>Cercopithecidae</taxon>
        <taxon>Cercopithecinae</taxon>
        <taxon>Macaca</taxon>
    </lineage>
</organism>
<reference evidence="1" key="1">
    <citation type="journal article" date="2007" name="PLoS Biol.">
        <title>Rate of evolution in brain-expressed genes in humans and other primates.</title>
        <authorList>
            <person name="Wang H.-Y."/>
            <person name="Chien H.-C."/>
            <person name="Osada N."/>
            <person name="Hashimoto K."/>
            <person name="Sugano S."/>
            <person name="Gojobori T."/>
            <person name="Chou C.-K."/>
            <person name="Tsai S.-F."/>
            <person name="Wu C.-I."/>
            <person name="Shen C.-K.J."/>
        </authorList>
    </citation>
    <scope>NUCLEOTIDE SEQUENCE</scope>
</reference>
<accession>I7GCU9</accession>
<dbReference type="AlphaFoldDB" id="I7GCU9"/>
<proteinExistence type="evidence at transcript level"/>
<sequence length="35" mass="4365">MDGKLSSRRMRKRSILDSRTRWAFEKYRQNFSPLF</sequence>
<protein>
    <submittedName>
        <fullName evidence="1">Macaca fascicularis brain cDNA, clone: QflA-20419</fullName>
    </submittedName>
</protein>
<evidence type="ECO:0000313" key="1">
    <source>
        <dbReference type="EMBL" id="BAE90033.1"/>
    </source>
</evidence>